<keyword evidence="1" id="KW-1133">Transmembrane helix</keyword>
<dbReference type="PROSITE" id="PS51257">
    <property type="entry name" value="PROKAR_LIPOPROTEIN"/>
    <property type="match status" value="1"/>
</dbReference>
<keyword evidence="1" id="KW-0472">Membrane</keyword>
<feature type="transmembrane region" description="Helical" evidence="1">
    <location>
        <begin position="253"/>
        <end position="273"/>
    </location>
</feature>
<evidence type="ECO:0000313" key="3">
    <source>
        <dbReference type="Proteomes" id="UP000283850"/>
    </source>
</evidence>
<dbReference type="InterPro" id="IPR011990">
    <property type="entry name" value="TPR-like_helical_dom_sf"/>
</dbReference>
<evidence type="ECO:0008006" key="4">
    <source>
        <dbReference type="Google" id="ProtNLM"/>
    </source>
</evidence>
<proteinExistence type="predicted"/>
<gene>
    <name evidence="2" type="ORF">DWW10_13410</name>
</gene>
<name>A0A412Y6F9_9BACE</name>
<dbReference type="EMBL" id="QRZF01000008">
    <property type="protein sequence ID" value="RGV52948.1"/>
    <property type="molecule type" value="Genomic_DNA"/>
</dbReference>
<dbReference type="Gene3D" id="1.25.40.10">
    <property type="entry name" value="Tetratricopeptide repeat domain"/>
    <property type="match status" value="1"/>
</dbReference>
<accession>A0A412Y6F9</accession>
<keyword evidence="1" id="KW-0812">Transmembrane</keyword>
<dbReference type="RefSeq" id="WP_022392791.1">
    <property type="nucleotide sequence ID" value="NZ_QRZF01000008.1"/>
</dbReference>
<reference evidence="2 3" key="1">
    <citation type="submission" date="2018-08" db="EMBL/GenBank/DDBJ databases">
        <title>A genome reference for cultivated species of the human gut microbiota.</title>
        <authorList>
            <person name="Zou Y."/>
            <person name="Xue W."/>
            <person name="Luo G."/>
        </authorList>
    </citation>
    <scope>NUCLEOTIDE SEQUENCE [LARGE SCALE GENOMIC DNA]</scope>
    <source>
        <strain evidence="2 3">AF14-32</strain>
    </source>
</reference>
<dbReference type="SUPFAM" id="SSF48452">
    <property type="entry name" value="TPR-like"/>
    <property type="match status" value="1"/>
</dbReference>
<protein>
    <recommendedName>
        <fullName evidence="4">Tetratricopeptide repeat protein</fullName>
    </recommendedName>
</protein>
<dbReference type="Proteomes" id="UP000283850">
    <property type="component" value="Unassembled WGS sequence"/>
</dbReference>
<dbReference type="AlphaFoldDB" id="A0A412Y6F9"/>
<evidence type="ECO:0000256" key="1">
    <source>
        <dbReference type="SAM" id="Phobius"/>
    </source>
</evidence>
<organism evidence="2 3">
    <name type="scientific">Bacteroides intestinalis</name>
    <dbReference type="NCBI Taxonomy" id="329854"/>
    <lineage>
        <taxon>Bacteria</taxon>
        <taxon>Pseudomonadati</taxon>
        <taxon>Bacteroidota</taxon>
        <taxon>Bacteroidia</taxon>
        <taxon>Bacteroidales</taxon>
        <taxon>Bacteroidaceae</taxon>
        <taxon>Bacteroides</taxon>
    </lineage>
</organism>
<evidence type="ECO:0000313" key="2">
    <source>
        <dbReference type="EMBL" id="RGV52948.1"/>
    </source>
</evidence>
<sequence>MKKLLLLLLMLIVLLSCGRGGKALDTAPSRVVPDSFAIGLNLFNKGRAASHSSANMDSVLFYMQLAENFFKREGDKAQVNRFIAFIYSSRGMLDEAVPYFLKASRMADEWQYSSICQEVAKAYAAAGRFREGVLVLDLIRKNMNDRKVVPYYHLAKGNLWAGVNEYDSAVTYYRTASISLNRWVAAEASRRLKMLYSSQGKDSCSFYAALAANEHLVNELRREEGFENRTQYEKAKLENELNRLKIDKQRREIWLLSLGLCFVVAFAVGYIVWQRRKRQMYKQLWREQSLRLSQTEQLLQQSEELNMLREKEGMLRESLFRRMKSFHKIPSLEKEEEASEEESDSQNRRIALSDEEWEDIRQTVDGSYDRFTVRLLEAFPGLSMKDIYFCCLVKINVSIKDLSDIYCISRTSISRKKQRMKRDKLGLTENNETLDDFLRRF</sequence>
<comment type="caution">
    <text evidence="2">The sequence shown here is derived from an EMBL/GenBank/DDBJ whole genome shotgun (WGS) entry which is preliminary data.</text>
</comment>